<dbReference type="AlphaFoldDB" id="A0A8I1HRQ1"/>
<organism evidence="1 2">
    <name type="scientific">Corynebacterium tuberculostearicum</name>
    <dbReference type="NCBI Taxonomy" id="38304"/>
    <lineage>
        <taxon>Bacteria</taxon>
        <taxon>Bacillati</taxon>
        <taxon>Actinomycetota</taxon>
        <taxon>Actinomycetes</taxon>
        <taxon>Mycobacteriales</taxon>
        <taxon>Corynebacteriaceae</taxon>
        <taxon>Corynebacterium</taxon>
    </lineage>
</organism>
<evidence type="ECO:0000313" key="2">
    <source>
        <dbReference type="Proteomes" id="UP000603369"/>
    </source>
</evidence>
<gene>
    <name evidence="1" type="ORF">JDP02_09055</name>
</gene>
<dbReference type="SUPFAM" id="SSF53697">
    <property type="entry name" value="SIS domain"/>
    <property type="match status" value="1"/>
</dbReference>
<dbReference type="EMBL" id="JAEHFL010000013">
    <property type="protein sequence ID" value="MBK3428651.1"/>
    <property type="molecule type" value="Genomic_DNA"/>
</dbReference>
<dbReference type="GO" id="GO:1901135">
    <property type="term" value="P:carbohydrate derivative metabolic process"/>
    <property type="evidence" value="ECO:0007669"/>
    <property type="project" value="InterPro"/>
</dbReference>
<proteinExistence type="predicted"/>
<dbReference type="GO" id="GO:0097367">
    <property type="term" value="F:carbohydrate derivative binding"/>
    <property type="evidence" value="ECO:0007669"/>
    <property type="project" value="InterPro"/>
</dbReference>
<accession>A0A8I1HRQ1</accession>
<reference evidence="1 2" key="1">
    <citation type="submission" date="2020-12" db="EMBL/GenBank/DDBJ databases">
        <title>Draft genome sequence of the commensal strain Corynebacterium tuberculostearicum MFP09/CIP 102622 isolated from human skin.</title>
        <authorList>
            <person name="Boukerb A.M."/>
            <person name="Janvier X."/>
            <person name="Feuilloley M.G.J."/>
            <person name="Groboillot A."/>
        </authorList>
    </citation>
    <scope>NUCLEOTIDE SEQUENCE [LARGE SCALE GENOMIC DNA]</scope>
    <source>
        <strain evidence="1 2">CIP 102622</strain>
    </source>
</reference>
<evidence type="ECO:0000313" key="1">
    <source>
        <dbReference type="EMBL" id="MBK3428651.1"/>
    </source>
</evidence>
<keyword evidence="2" id="KW-1185">Reference proteome</keyword>
<comment type="caution">
    <text evidence="1">The sequence shown here is derived from an EMBL/GenBank/DDBJ whole genome shotgun (WGS) entry which is preliminary data.</text>
</comment>
<protein>
    <submittedName>
        <fullName evidence="1">Exopolyphosphatase</fullName>
    </submittedName>
</protein>
<dbReference type="Proteomes" id="UP000603369">
    <property type="component" value="Unassembled WGS sequence"/>
</dbReference>
<dbReference type="InterPro" id="IPR046348">
    <property type="entry name" value="SIS_dom_sf"/>
</dbReference>
<sequence>MGARLCLGHMDTGNYDAETVRFFDVAHEGAQIRLVAGEVERWGEALSGLNPRSLVIIPTDAIARQAAHLGVGLAEPLRIPIVVTESLPRYVGALDLVVVVGEPGECDWASRALITASQRGATTLLIGPAKGPLVEDCPEDTLVAPCLPTAEGSSPARSIAALHALCCLLYQGPTAVKETLEDLAAAVDRELAQLSPERDATTNPGRQLREFIDGARVIHSCVLDPYSYSERREHVQLDALVARMAATIWAVHGLPSAYVDPAELRRALDRDSDSSPATDLFFDPFIDGDGAEGALVPLKVVFWGQEEANLPNSLAVRSIDPEPGLGHLARSLQLITRSFAATAYEISKG</sequence>
<name>A0A8I1HRQ1_9CORY</name>